<dbReference type="Pfam" id="PF26580">
    <property type="entry name" value="Mtb12_C"/>
    <property type="match status" value="1"/>
</dbReference>
<reference evidence="5 6" key="1">
    <citation type="submission" date="2024-10" db="EMBL/GenBank/DDBJ databases">
        <title>The Natural Products Discovery Center: Release of the First 8490 Sequenced Strains for Exploring Actinobacteria Biosynthetic Diversity.</title>
        <authorList>
            <person name="Kalkreuter E."/>
            <person name="Kautsar S.A."/>
            <person name="Yang D."/>
            <person name="Bader C.D."/>
            <person name="Teijaro C.N."/>
            <person name="Fluegel L."/>
            <person name="Davis C.M."/>
            <person name="Simpson J.R."/>
            <person name="Lauterbach L."/>
            <person name="Steele A.D."/>
            <person name="Gui C."/>
            <person name="Meng S."/>
            <person name="Li G."/>
            <person name="Viehrig K."/>
            <person name="Ye F."/>
            <person name="Su P."/>
            <person name="Kiefer A.F."/>
            <person name="Nichols A."/>
            <person name="Cepeda A.J."/>
            <person name="Yan W."/>
            <person name="Fan B."/>
            <person name="Jiang Y."/>
            <person name="Adhikari A."/>
            <person name="Zheng C.-J."/>
            <person name="Schuster L."/>
            <person name="Cowan T.M."/>
            <person name="Smanski M.J."/>
            <person name="Chevrette M.G."/>
            <person name="De Carvalho L.P.S."/>
            <person name="Shen B."/>
        </authorList>
    </citation>
    <scope>NUCLEOTIDE SEQUENCE [LARGE SCALE GENOMIC DNA]</scope>
    <source>
        <strain evidence="5 6">NPDC001390</strain>
    </source>
</reference>
<evidence type="ECO:0000313" key="6">
    <source>
        <dbReference type="Proteomes" id="UP001602058"/>
    </source>
</evidence>
<evidence type="ECO:0000256" key="2">
    <source>
        <dbReference type="ARBA" id="ARBA00093774"/>
    </source>
</evidence>
<dbReference type="Proteomes" id="UP001602058">
    <property type="component" value="Unassembled WGS sequence"/>
</dbReference>
<evidence type="ECO:0000256" key="1">
    <source>
        <dbReference type="ARBA" id="ARBA00022729"/>
    </source>
</evidence>
<dbReference type="RefSeq" id="WP_351082278.1">
    <property type="nucleotide sequence ID" value="NZ_JBEOZG010000016.1"/>
</dbReference>
<protein>
    <recommendedName>
        <fullName evidence="4">Low molecular weight antigen MTB12-like C-terminal domain-containing protein</fullName>
    </recommendedName>
</protein>
<name>A0ABW6UR50_9ACTN</name>
<sequence length="182" mass="18802">MVLGSYLRGSSGRLGALTAGAALVLALTACVDGGKGDSAASARTADRTTSVVATPSATPSGAQPANPAAAKKEITANWETFFNSHTSKQDRQAVLENGKQMGRVLDALDRAERGRQIEAKVTKIEFTSATDAKVTYSLLMKGAVVLPNARGTAVEQNGTWKVSAKTLCGLIKLSGHRSAPGC</sequence>
<gene>
    <name evidence="5" type="ORF">ACFY1D_31570</name>
</gene>
<proteinExistence type="inferred from homology"/>
<feature type="compositionally biased region" description="Low complexity" evidence="3">
    <location>
        <begin position="37"/>
        <end position="50"/>
    </location>
</feature>
<organism evidence="5 6">
    <name type="scientific">Streptomyces bluensis</name>
    <dbReference type="NCBI Taxonomy" id="33897"/>
    <lineage>
        <taxon>Bacteria</taxon>
        <taxon>Bacillati</taxon>
        <taxon>Actinomycetota</taxon>
        <taxon>Actinomycetes</taxon>
        <taxon>Kitasatosporales</taxon>
        <taxon>Streptomycetaceae</taxon>
        <taxon>Streptomyces</taxon>
    </lineage>
</organism>
<evidence type="ECO:0000313" key="5">
    <source>
        <dbReference type="EMBL" id="MFF4525937.1"/>
    </source>
</evidence>
<feature type="region of interest" description="Disordered" evidence="3">
    <location>
        <begin position="37"/>
        <end position="70"/>
    </location>
</feature>
<accession>A0ABW6UR50</accession>
<comment type="similarity">
    <text evidence="2">Belongs to the MTB12 family.</text>
</comment>
<evidence type="ECO:0000256" key="3">
    <source>
        <dbReference type="SAM" id="MobiDB-lite"/>
    </source>
</evidence>
<feature type="compositionally biased region" description="Polar residues" evidence="3">
    <location>
        <begin position="51"/>
        <end position="63"/>
    </location>
</feature>
<dbReference type="InterPro" id="IPR058644">
    <property type="entry name" value="Mtb12-like_C"/>
</dbReference>
<dbReference type="EMBL" id="JBIAWJ010000021">
    <property type="protein sequence ID" value="MFF4525937.1"/>
    <property type="molecule type" value="Genomic_DNA"/>
</dbReference>
<keyword evidence="6" id="KW-1185">Reference proteome</keyword>
<keyword evidence="1" id="KW-0732">Signal</keyword>
<evidence type="ECO:0000259" key="4">
    <source>
        <dbReference type="Pfam" id="PF26580"/>
    </source>
</evidence>
<comment type="caution">
    <text evidence="5">The sequence shown here is derived from an EMBL/GenBank/DDBJ whole genome shotgun (WGS) entry which is preliminary data.</text>
</comment>
<feature type="domain" description="Low molecular weight antigen MTB12-like C-terminal" evidence="4">
    <location>
        <begin position="67"/>
        <end position="176"/>
    </location>
</feature>